<gene>
    <name evidence="1" type="ORF">AB1Y20_005447</name>
</gene>
<organism evidence="1 2">
    <name type="scientific">Prymnesium parvum</name>
    <name type="common">Toxic golden alga</name>
    <dbReference type="NCBI Taxonomy" id="97485"/>
    <lineage>
        <taxon>Eukaryota</taxon>
        <taxon>Haptista</taxon>
        <taxon>Haptophyta</taxon>
        <taxon>Prymnesiophyceae</taxon>
        <taxon>Prymnesiales</taxon>
        <taxon>Prymnesiaceae</taxon>
        <taxon>Prymnesium</taxon>
    </lineage>
</organism>
<sequence length="644" mass="72508">MLLLAGTAATAAPSYGYPPPKSCNALQMVEVAYAQRRAQRFSTSCRELRHRALNESTSRKYSALMDKVAVKDIVRSWVPELDVIPILAVVNDAAAITPAFLEPMPSEYVVKGAHGSHMLMLVRKGTVRNANCAKGASTCVESRRSQHAAFISATCAKWLSVDYGKKFHESGYSYVRPSCVFERSLLDRAGEVPRDVKVFVVHGKPLFILDVSSRYSIGSSSSNAKHVLVDVKGRALPAAFGANPLSRKAYLAACAARLSGNRKASPVPVYAPGELEKILRNAKELAAHVSEWVGSKKALPQVRIDFFVSRQRLYFSEITFWHQACNFALWDPLPFDYLFGHMISTPQTRITPLCLADVMPTTCSLGTMPSFASKTTAPSKPAVTTARKPQTRVHILRPSSNLRGCRRRVAIVTSNFGGYDVPYLDTLPACMAGFVYTDKPDLRLKSPRWGTRVLRLPGTAKVSAPRLSTKYAKFAAYRELQNSTFDAVLYRDMNVRLQNMSAVFALLRMMENHQIDLLLRDWHFPQAAKGEKRLWWEMNDMLTRRKAFVARSRDNVLKWRDFLQSLGRTFPEYAEGNLFMYLPSSPVVARIFEKIFEKCHEIERDQFIIPYAIDNETRVRVNMWLPHHLKAVKVEHVKQHSSAN</sequence>
<reference evidence="1 2" key="1">
    <citation type="journal article" date="2024" name="Science">
        <title>Giant polyketide synthase enzymes in the biosynthesis of giant marine polyether toxins.</title>
        <authorList>
            <person name="Fallon T.R."/>
            <person name="Shende V.V."/>
            <person name="Wierzbicki I.H."/>
            <person name="Pendleton A.L."/>
            <person name="Watervoot N.F."/>
            <person name="Auber R.P."/>
            <person name="Gonzalez D.J."/>
            <person name="Wisecaver J.H."/>
            <person name="Moore B.S."/>
        </authorList>
    </citation>
    <scope>NUCLEOTIDE SEQUENCE [LARGE SCALE GENOMIC DNA]</scope>
    <source>
        <strain evidence="1 2">12B1</strain>
    </source>
</reference>
<dbReference type="Pfam" id="PF14305">
    <property type="entry name" value="ATPgrasp_TupA"/>
    <property type="match status" value="1"/>
</dbReference>
<comment type="caution">
    <text evidence="1">The sequence shown here is derived from an EMBL/GenBank/DDBJ whole genome shotgun (WGS) entry which is preliminary data.</text>
</comment>
<dbReference type="AlphaFoldDB" id="A0AB34J6K4"/>
<protein>
    <recommendedName>
        <fullName evidence="3">Protein xylosyltransferase</fullName>
    </recommendedName>
</protein>
<dbReference type="Proteomes" id="UP001515480">
    <property type="component" value="Unassembled WGS sequence"/>
</dbReference>
<keyword evidence="2" id="KW-1185">Reference proteome</keyword>
<dbReference type="EMBL" id="JBGBPQ010000013">
    <property type="protein sequence ID" value="KAL1512181.1"/>
    <property type="molecule type" value="Genomic_DNA"/>
</dbReference>
<evidence type="ECO:0000313" key="1">
    <source>
        <dbReference type="EMBL" id="KAL1512181.1"/>
    </source>
</evidence>
<accession>A0AB34J6K4</accession>
<name>A0AB34J6K4_PRYPA</name>
<dbReference type="InterPro" id="IPR029465">
    <property type="entry name" value="ATPgrasp_TupA"/>
</dbReference>
<proteinExistence type="predicted"/>
<evidence type="ECO:0000313" key="2">
    <source>
        <dbReference type="Proteomes" id="UP001515480"/>
    </source>
</evidence>
<evidence type="ECO:0008006" key="3">
    <source>
        <dbReference type="Google" id="ProtNLM"/>
    </source>
</evidence>